<evidence type="ECO:0000313" key="3">
    <source>
        <dbReference type="Proteomes" id="UP000239785"/>
    </source>
</evidence>
<feature type="transmembrane region" description="Helical" evidence="1">
    <location>
        <begin position="168"/>
        <end position="193"/>
    </location>
</feature>
<keyword evidence="1" id="KW-0472">Membrane</keyword>
<dbReference type="RefSeq" id="WP_104208153.1">
    <property type="nucleotide sequence ID" value="NZ_PHNF01000002.1"/>
</dbReference>
<comment type="caution">
    <text evidence="2">The sequence shown here is derived from an EMBL/GenBank/DDBJ whole genome shotgun (WGS) entry which is preliminary data.</text>
</comment>
<keyword evidence="3" id="KW-1185">Reference proteome</keyword>
<name>A0A2S5RGS6_9MOLU</name>
<protein>
    <submittedName>
        <fullName evidence="2">Uncharacterized protein</fullName>
    </submittedName>
</protein>
<organism evidence="2 3">
    <name type="scientific">Mesoplasma corruscae</name>
    <dbReference type="NCBI Taxonomy" id="216874"/>
    <lineage>
        <taxon>Bacteria</taxon>
        <taxon>Bacillati</taxon>
        <taxon>Mycoplasmatota</taxon>
        <taxon>Mollicutes</taxon>
        <taxon>Entomoplasmatales</taxon>
        <taxon>Entomoplasmataceae</taxon>
        <taxon>Mesoplasma</taxon>
    </lineage>
</organism>
<evidence type="ECO:0000313" key="2">
    <source>
        <dbReference type="EMBL" id="PPE06325.1"/>
    </source>
</evidence>
<dbReference type="EMBL" id="PHNF01000002">
    <property type="protein sequence ID" value="PPE06325.1"/>
    <property type="molecule type" value="Genomic_DNA"/>
</dbReference>
<feature type="transmembrane region" description="Helical" evidence="1">
    <location>
        <begin position="125"/>
        <end position="148"/>
    </location>
</feature>
<keyword evidence="1" id="KW-0812">Transmembrane</keyword>
<feature type="transmembrane region" description="Helical" evidence="1">
    <location>
        <begin position="200"/>
        <end position="218"/>
    </location>
</feature>
<dbReference type="Proteomes" id="UP000239785">
    <property type="component" value="Unassembled WGS sequence"/>
</dbReference>
<feature type="transmembrane region" description="Helical" evidence="1">
    <location>
        <begin position="47"/>
        <end position="69"/>
    </location>
</feature>
<evidence type="ECO:0000256" key="1">
    <source>
        <dbReference type="SAM" id="Phobius"/>
    </source>
</evidence>
<dbReference type="AlphaFoldDB" id="A0A2S5RGS6"/>
<accession>A0A2S5RGS6</accession>
<feature type="transmembrane region" description="Helical" evidence="1">
    <location>
        <begin position="576"/>
        <end position="596"/>
    </location>
</feature>
<reference evidence="2 3" key="1">
    <citation type="submission" date="2017-11" db="EMBL/GenBank/DDBJ databases">
        <title>Genome sequence of Mesoplasma corruscae ELCA-2 (ATCC 49579).</title>
        <authorList>
            <person name="Lo W.-S."/>
            <person name="Kuo C.-H."/>
        </authorList>
    </citation>
    <scope>NUCLEOTIDE SEQUENCE [LARGE SCALE GENOMIC DNA]</scope>
    <source>
        <strain evidence="2 3">ELCA-2</strain>
    </source>
</reference>
<proteinExistence type="predicted"/>
<dbReference type="OrthoDB" id="391549at2"/>
<keyword evidence="1" id="KW-1133">Transmembrane helix</keyword>
<feature type="transmembrane region" description="Helical" evidence="1">
    <location>
        <begin position="81"/>
        <end position="104"/>
    </location>
</feature>
<sequence>MVEEKHHIENENFDFHQVVKQKLIKYRKISFTKLMKFSFKSLLKEKLFYILNISILLISIAIGILLAFIKSGSTQVVVFNFFILFFICCLMFVFILRMVQFFFNKNFEDKTTYIVLTNQVSRIKFFIAQYFLMILIVGTNILVSFLMINSFYSFFTLFKYEIFILRMTIIYAIYSFIATFFIINFVTFLIFIFSLQTTTIICTLLLALSFIANIPMSFTKANEKSYNIQFENSQLFKLNDIYDAYTLNDSIAKGNIKYSNLSKYIYDYFIEKKFTVDDFSSTQTINDRIKLWSDLGLINSESTLIKASDLNLFTKPLKGDIVPQSWQRNDKFNMQIKLKNTFISETQLDDLILKTNNQKIENILIEFKQFTNEINEYFKNNLQYEKYDLFDDFLFLETGVENSYLEKINASGTEEIVSYALQKKDVQSIYKYAILGDNSDGFKFSNANDLVKQKLNFNLMYVAQIIEKYFIKYSSNYIFMSSNPISKTSGDWNQYISGRKNNQILSYFNLYNGLWMNYTQNLGFYNKDIWFAPSSDSKIYLEEQKNLFLGYPEYTLKLDSNNNVISEKTTTNYIKAWYYLAILFVISLLCFLIALYKFKKFDF</sequence>
<gene>
    <name evidence="2" type="ORF">MCORR_v1c06300</name>
</gene>